<dbReference type="Pfam" id="PF13041">
    <property type="entry name" value="PPR_2"/>
    <property type="match status" value="2"/>
</dbReference>
<gene>
    <name evidence="3" type="ORF">AMTR_s00003p00103190</name>
</gene>
<name>W1P834_AMBTC</name>
<feature type="repeat" description="PPR" evidence="2">
    <location>
        <begin position="257"/>
        <end position="287"/>
    </location>
</feature>
<dbReference type="GO" id="GO:0009451">
    <property type="term" value="P:RNA modification"/>
    <property type="evidence" value="ECO:0007669"/>
    <property type="project" value="InterPro"/>
</dbReference>
<dbReference type="OMA" id="RIHEPDV"/>
<dbReference type="Gene3D" id="1.25.40.10">
    <property type="entry name" value="Tetratricopeptide repeat domain"/>
    <property type="match status" value="2"/>
</dbReference>
<dbReference type="Proteomes" id="UP000017836">
    <property type="component" value="Unassembled WGS sequence"/>
</dbReference>
<evidence type="ECO:0000313" key="4">
    <source>
        <dbReference type="Proteomes" id="UP000017836"/>
    </source>
</evidence>
<dbReference type="AlphaFoldDB" id="W1P834"/>
<dbReference type="eggNOG" id="KOG4197">
    <property type="taxonomic scope" value="Eukaryota"/>
</dbReference>
<dbReference type="HOGENOM" id="CLU_937942_0_0_1"/>
<dbReference type="Gramene" id="ERN03145">
    <property type="protein sequence ID" value="ERN03145"/>
    <property type="gene ID" value="AMTR_s00003p00103190"/>
</dbReference>
<dbReference type="PANTHER" id="PTHR47926:SF359">
    <property type="entry name" value="PENTACOTRIPEPTIDE-REPEAT REGION OF PRORP DOMAIN-CONTAINING PROTEIN"/>
    <property type="match status" value="1"/>
</dbReference>
<dbReference type="PANTHER" id="PTHR47926">
    <property type="entry name" value="PENTATRICOPEPTIDE REPEAT-CONTAINING PROTEIN"/>
    <property type="match status" value="1"/>
</dbReference>
<dbReference type="InterPro" id="IPR011990">
    <property type="entry name" value="TPR-like_helical_dom_sf"/>
</dbReference>
<evidence type="ECO:0000256" key="2">
    <source>
        <dbReference type="PROSITE-ProRule" id="PRU00708"/>
    </source>
</evidence>
<dbReference type="STRING" id="13333.W1P834"/>
<keyword evidence="1" id="KW-0677">Repeat</keyword>
<accession>W1P834</accession>
<evidence type="ECO:0008006" key="5">
    <source>
        <dbReference type="Google" id="ProtNLM"/>
    </source>
</evidence>
<dbReference type="Pfam" id="PF01535">
    <property type="entry name" value="PPR"/>
    <property type="match status" value="1"/>
</dbReference>
<feature type="repeat" description="PPR" evidence="2">
    <location>
        <begin position="156"/>
        <end position="190"/>
    </location>
</feature>
<sequence length="297" mass="33453">MQGYVRYCQPMRGQNNKQLIKTIAIISLSRSPYLQILHTGGALRAFIPTSHLLCHTNSCGFAYSQMKMSVLGVVKPSTSPTKQALISTPTAHQFITLLESKCTSMNHLKQIHAQITRHGLSQNNFLMASLVKFCAEPTSGNLNYARAVFNQLKDPHPFIWNTMIRGCSENNALEEAILFYCTMVQEDVQPNNFTFPSVFKACNGIKALKEGEQVHTHVIKHGLMSYGHVHSSMIQMYGSCGQLPNARRLFDRIHEPDVVSWNCLIDSHLKNGELEEAKELFQNMPFRIAQAELRSLT</sequence>
<proteinExistence type="predicted"/>
<dbReference type="GO" id="GO:0003723">
    <property type="term" value="F:RNA binding"/>
    <property type="evidence" value="ECO:0007669"/>
    <property type="project" value="InterPro"/>
</dbReference>
<organism evidence="3 4">
    <name type="scientific">Amborella trichopoda</name>
    <dbReference type="NCBI Taxonomy" id="13333"/>
    <lineage>
        <taxon>Eukaryota</taxon>
        <taxon>Viridiplantae</taxon>
        <taxon>Streptophyta</taxon>
        <taxon>Embryophyta</taxon>
        <taxon>Tracheophyta</taxon>
        <taxon>Spermatophyta</taxon>
        <taxon>Magnoliopsida</taxon>
        <taxon>Amborellales</taxon>
        <taxon>Amborellaceae</taxon>
        <taxon>Amborella</taxon>
    </lineage>
</organism>
<protein>
    <recommendedName>
        <fullName evidence="5">Pentacotripeptide-repeat region of PRORP domain-containing protein</fullName>
    </recommendedName>
</protein>
<evidence type="ECO:0000313" key="3">
    <source>
        <dbReference type="EMBL" id="ERN03145.1"/>
    </source>
</evidence>
<dbReference type="FunFam" id="1.25.40.10:FF:000470">
    <property type="entry name" value="Pentatricopeptide repeat-containing protein At5g66520"/>
    <property type="match status" value="1"/>
</dbReference>
<dbReference type="InterPro" id="IPR002885">
    <property type="entry name" value="PPR_rpt"/>
</dbReference>
<evidence type="ECO:0000256" key="1">
    <source>
        <dbReference type="ARBA" id="ARBA00022737"/>
    </source>
</evidence>
<dbReference type="InterPro" id="IPR046960">
    <property type="entry name" value="PPR_At4g14850-like_plant"/>
</dbReference>
<dbReference type="NCBIfam" id="TIGR00756">
    <property type="entry name" value="PPR"/>
    <property type="match status" value="2"/>
</dbReference>
<dbReference type="PROSITE" id="PS51375">
    <property type="entry name" value="PPR"/>
    <property type="match status" value="2"/>
</dbReference>
<dbReference type="EMBL" id="KI394358">
    <property type="protein sequence ID" value="ERN03145.1"/>
    <property type="molecule type" value="Genomic_DNA"/>
</dbReference>
<reference evidence="4" key="1">
    <citation type="journal article" date="2013" name="Science">
        <title>The Amborella genome and the evolution of flowering plants.</title>
        <authorList>
            <consortium name="Amborella Genome Project"/>
        </authorList>
    </citation>
    <scope>NUCLEOTIDE SEQUENCE [LARGE SCALE GENOMIC DNA]</scope>
</reference>
<keyword evidence="4" id="KW-1185">Reference proteome</keyword>